<comment type="similarity">
    <text evidence="2">Belongs to the aminoglycoside phosphotransferase family.</text>
</comment>
<keyword evidence="5" id="KW-0418">Kinase</keyword>
<organism evidence="12">
    <name type="scientific">Ostreococcus mediterraneus</name>
    <dbReference type="NCBI Taxonomy" id="1486918"/>
    <lineage>
        <taxon>Eukaryota</taxon>
        <taxon>Viridiplantae</taxon>
        <taxon>Chlorophyta</taxon>
        <taxon>Mamiellophyceae</taxon>
        <taxon>Mamiellales</taxon>
        <taxon>Bathycoccaceae</taxon>
        <taxon>Ostreococcus</taxon>
    </lineage>
</organism>
<comment type="function">
    <text evidence="7">Catalyzes the GTP-dependent phosphorylation of 5-hydroxy-L-lysine.</text>
</comment>
<evidence type="ECO:0000259" key="11">
    <source>
        <dbReference type="Pfam" id="PF01636"/>
    </source>
</evidence>
<dbReference type="InterPro" id="IPR011009">
    <property type="entry name" value="Kinase-like_dom_sf"/>
</dbReference>
<evidence type="ECO:0000256" key="9">
    <source>
        <dbReference type="ARBA" id="ARBA00040505"/>
    </source>
</evidence>
<keyword evidence="3" id="KW-0963">Cytoplasm</keyword>
<dbReference type="EMBL" id="HBEW01000339">
    <property type="protein sequence ID" value="CAD8575651.1"/>
    <property type="molecule type" value="Transcribed_RNA"/>
</dbReference>
<evidence type="ECO:0000256" key="10">
    <source>
        <dbReference type="SAM" id="MobiDB-lite"/>
    </source>
</evidence>
<evidence type="ECO:0000256" key="7">
    <source>
        <dbReference type="ARBA" id="ARBA00037368"/>
    </source>
</evidence>
<comment type="catalytic activity">
    <reaction evidence="6">
        <text>(5R)-5-hydroxy-L-lysine + GTP = (5R)-5-phosphooxy-L-lysine + GDP + H(+)</text>
        <dbReference type="Rhea" id="RHEA:19049"/>
        <dbReference type="ChEBI" id="CHEBI:15378"/>
        <dbReference type="ChEBI" id="CHEBI:37565"/>
        <dbReference type="ChEBI" id="CHEBI:57882"/>
        <dbReference type="ChEBI" id="CHEBI:58189"/>
        <dbReference type="ChEBI" id="CHEBI:58357"/>
        <dbReference type="EC" id="2.7.1.81"/>
    </reaction>
</comment>
<dbReference type="Pfam" id="PF01636">
    <property type="entry name" value="APH"/>
    <property type="match status" value="1"/>
</dbReference>
<feature type="region of interest" description="Disordered" evidence="10">
    <location>
        <begin position="1"/>
        <end position="106"/>
    </location>
</feature>
<evidence type="ECO:0000256" key="4">
    <source>
        <dbReference type="ARBA" id="ARBA00022679"/>
    </source>
</evidence>
<dbReference type="SUPFAM" id="SSF56112">
    <property type="entry name" value="Protein kinase-like (PK-like)"/>
    <property type="match status" value="1"/>
</dbReference>
<keyword evidence="4" id="KW-0808">Transferase</keyword>
<dbReference type="PANTHER" id="PTHR21064">
    <property type="entry name" value="AMINOGLYCOSIDE PHOSPHOTRANSFERASE DOMAIN-CONTAINING PROTEIN-RELATED"/>
    <property type="match status" value="1"/>
</dbReference>
<feature type="compositionally biased region" description="Acidic residues" evidence="10">
    <location>
        <begin position="44"/>
        <end position="57"/>
    </location>
</feature>
<dbReference type="InterPro" id="IPR002575">
    <property type="entry name" value="Aminoglycoside_PTrfase"/>
</dbReference>
<gene>
    <name evidence="12" type="ORF">OMED0929_LOCUS292</name>
</gene>
<dbReference type="EC" id="2.7.1.81" evidence="8"/>
<feature type="compositionally biased region" description="Basic and acidic residues" evidence="10">
    <location>
        <begin position="1"/>
        <end position="13"/>
    </location>
</feature>
<evidence type="ECO:0000256" key="5">
    <source>
        <dbReference type="ARBA" id="ARBA00022777"/>
    </source>
</evidence>
<evidence type="ECO:0000256" key="2">
    <source>
        <dbReference type="ARBA" id="ARBA00006219"/>
    </source>
</evidence>
<dbReference type="Gene3D" id="3.90.1200.10">
    <property type="match status" value="1"/>
</dbReference>
<feature type="domain" description="Aminoglycoside phosphotransferase" evidence="11">
    <location>
        <begin position="226"/>
        <end position="493"/>
    </location>
</feature>
<reference evidence="12" key="1">
    <citation type="submission" date="2021-01" db="EMBL/GenBank/DDBJ databases">
        <authorList>
            <person name="Corre E."/>
            <person name="Pelletier E."/>
            <person name="Niang G."/>
            <person name="Scheremetjew M."/>
            <person name="Finn R."/>
            <person name="Kale V."/>
            <person name="Holt S."/>
            <person name="Cochrane G."/>
            <person name="Meng A."/>
            <person name="Brown T."/>
            <person name="Cohen L."/>
        </authorList>
    </citation>
    <scope>NUCLEOTIDE SEQUENCE</scope>
    <source>
        <strain evidence="12">Clade-D-RCC2572</strain>
    </source>
</reference>
<evidence type="ECO:0000313" key="12">
    <source>
        <dbReference type="EMBL" id="CAD8575651.1"/>
    </source>
</evidence>
<dbReference type="AlphaFoldDB" id="A0A7S0KCN8"/>
<sequence>MGGRARELEMHVDRRTRRARQGSTGEMETLPRTPRGTRGRDDGGGDGDEDDAAEDGENVERDGEGAEISMPNAPTTPTADGADDGAADSGSTKATRLTAQRTRAPSEKALEAMSEEQRQVALAASGALPDVPSVAPTRAQPASLASLLPSDVRSANVPTTMIDEAERKLRRPQVTASEVFRLLMAHYDIGDISRDSMRELPSYDDKNWYFFAYCPDPVSGEKIVKREFVVKVHNGVDSSGISRGVLAAQERVMAQLGAHGIECPRIIKSKLAMYTVPGPDGTVNIVSADTPGAQREFCTRVTFLATNQVAHTLRVLTYLPGKLLVDVPLPHTDVFVRQSGVFVGRICSVLNKWPTPQEIKLVSQRADLQDCMSIIHLEQQGMCWKALESRARLWDLRYFMDVQYFMKDLVVRGVFQDEIRVSMCNTVFNAFKHLVMPVSDKLRTGILHNDLNEQNVMILSDTVALENEFGVIDFGDVVVSWSVNEVAIAMAYCALNKRDPIRDMSVMLSGIQSVFPITPIEMRILPCLIAARLVTSLVMGMYSYHMQIVGESPRDATKSPVASAEATQAPVTGNSYVLTTQKSGWTALSRLLATGAESMFKRFITDGFSESPASA</sequence>
<evidence type="ECO:0000256" key="1">
    <source>
        <dbReference type="ARBA" id="ARBA00004496"/>
    </source>
</evidence>
<evidence type="ECO:0000256" key="8">
    <source>
        <dbReference type="ARBA" id="ARBA00038873"/>
    </source>
</evidence>
<comment type="subcellular location">
    <subcellularLocation>
        <location evidence="1">Cytoplasm</location>
    </subcellularLocation>
</comment>
<accession>A0A7S0KCN8</accession>
<proteinExistence type="inferred from homology"/>
<evidence type="ECO:0000256" key="3">
    <source>
        <dbReference type="ARBA" id="ARBA00022490"/>
    </source>
</evidence>
<dbReference type="InterPro" id="IPR050249">
    <property type="entry name" value="Pseudomonas-type_ThrB"/>
</dbReference>
<dbReference type="GO" id="GO:0047992">
    <property type="term" value="F:hydroxylysine kinase activity"/>
    <property type="evidence" value="ECO:0007669"/>
    <property type="project" value="UniProtKB-EC"/>
</dbReference>
<dbReference type="PANTHER" id="PTHR21064:SF1">
    <property type="entry name" value="HYDROXYLYSINE KINASE"/>
    <property type="match status" value="1"/>
</dbReference>
<dbReference type="GO" id="GO:0005737">
    <property type="term" value="C:cytoplasm"/>
    <property type="evidence" value="ECO:0007669"/>
    <property type="project" value="UniProtKB-SubCell"/>
</dbReference>
<protein>
    <recommendedName>
        <fullName evidence="9">Hydroxylysine kinase</fullName>
        <ecNumber evidence="8">2.7.1.81</ecNumber>
    </recommendedName>
</protein>
<name>A0A7S0KCN8_9CHLO</name>
<feature type="compositionally biased region" description="Polar residues" evidence="10">
    <location>
        <begin position="93"/>
        <end position="103"/>
    </location>
</feature>
<evidence type="ECO:0000256" key="6">
    <source>
        <dbReference type="ARBA" id="ARBA00036820"/>
    </source>
</evidence>